<sequence length="88" mass="9549">MLRGLRYLLSVTVIGCLVQSSHQQATGVCPNGVQSLPIDCDPKHPWPRCPPQTYCYATNSVDVGPYYCCPAGSTIATLFYLFILGLAP</sequence>
<evidence type="ECO:0000256" key="1">
    <source>
        <dbReference type="SAM" id="SignalP"/>
    </source>
</evidence>
<dbReference type="Proteomes" id="UP000053660">
    <property type="component" value="Unassembled WGS sequence"/>
</dbReference>
<keyword evidence="1" id="KW-0732">Signal</keyword>
<feature type="chain" id="PRO_5002061559" description="CC domain-containing protein" evidence="1">
    <location>
        <begin position="24"/>
        <end position="88"/>
    </location>
</feature>
<reference evidence="2 3" key="1">
    <citation type="submission" date="2014-03" db="EMBL/GenBank/DDBJ databases">
        <title>Draft genome of the hookworm Oesophagostomum dentatum.</title>
        <authorList>
            <person name="Mitreva M."/>
        </authorList>
    </citation>
    <scope>NUCLEOTIDE SEQUENCE [LARGE SCALE GENOMIC DNA]</scope>
    <source>
        <strain evidence="2 3">OD-Hann</strain>
    </source>
</reference>
<evidence type="ECO:0000313" key="2">
    <source>
        <dbReference type="EMBL" id="KHJ84154.1"/>
    </source>
</evidence>
<feature type="signal peptide" evidence="1">
    <location>
        <begin position="1"/>
        <end position="23"/>
    </location>
</feature>
<dbReference type="Pfam" id="PF17281">
    <property type="entry name" value="DUF5346"/>
    <property type="match status" value="1"/>
</dbReference>
<evidence type="ECO:0000313" key="3">
    <source>
        <dbReference type="Proteomes" id="UP000053660"/>
    </source>
</evidence>
<keyword evidence="3" id="KW-1185">Reference proteome</keyword>
<dbReference type="AlphaFoldDB" id="A0A0B1SGY5"/>
<gene>
    <name evidence="2" type="ORF">OESDEN_16136</name>
</gene>
<protein>
    <recommendedName>
        <fullName evidence="4">CC domain-containing protein</fullName>
    </recommendedName>
</protein>
<proteinExistence type="predicted"/>
<dbReference type="InterPro" id="IPR035231">
    <property type="entry name" value="DUF5346"/>
</dbReference>
<dbReference type="OrthoDB" id="5862654at2759"/>
<name>A0A0B1SGY5_OESDE</name>
<dbReference type="EMBL" id="KN569891">
    <property type="protein sequence ID" value="KHJ84154.1"/>
    <property type="molecule type" value="Genomic_DNA"/>
</dbReference>
<evidence type="ECO:0008006" key="4">
    <source>
        <dbReference type="Google" id="ProtNLM"/>
    </source>
</evidence>
<accession>A0A0B1SGY5</accession>
<organism evidence="2 3">
    <name type="scientific">Oesophagostomum dentatum</name>
    <name type="common">Nodular worm</name>
    <dbReference type="NCBI Taxonomy" id="61180"/>
    <lineage>
        <taxon>Eukaryota</taxon>
        <taxon>Metazoa</taxon>
        <taxon>Ecdysozoa</taxon>
        <taxon>Nematoda</taxon>
        <taxon>Chromadorea</taxon>
        <taxon>Rhabditida</taxon>
        <taxon>Rhabditina</taxon>
        <taxon>Rhabditomorpha</taxon>
        <taxon>Strongyloidea</taxon>
        <taxon>Strongylidae</taxon>
        <taxon>Oesophagostomum</taxon>
    </lineage>
</organism>